<protein>
    <recommendedName>
        <fullName evidence="6">WAP domain-containing protein</fullName>
    </recommendedName>
</protein>
<reference evidence="7" key="2">
    <citation type="submission" date="2025-08" db="UniProtKB">
        <authorList>
            <consortium name="Ensembl"/>
        </authorList>
    </citation>
    <scope>IDENTIFICATION</scope>
</reference>
<dbReference type="InterPro" id="IPR050514">
    <property type="entry name" value="WAP_four-disulfide_core"/>
</dbReference>
<dbReference type="InterPro" id="IPR036645">
    <property type="entry name" value="Elafin-like_sf"/>
</dbReference>
<name>H9GTP1_ANOCA</name>
<evidence type="ECO:0000256" key="3">
    <source>
        <dbReference type="ARBA" id="ARBA00022729"/>
    </source>
</evidence>
<dbReference type="InterPro" id="IPR008197">
    <property type="entry name" value="WAP_dom"/>
</dbReference>
<dbReference type="Bgee" id="ENSACAG00000006260">
    <property type="expression patterns" value="Expressed in lung and 6 other cell types or tissues"/>
</dbReference>
<evidence type="ECO:0000256" key="5">
    <source>
        <dbReference type="ARBA" id="ARBA00035122"/>
    </source>
</evidence>
<keyword evidence="3" id="KW-0732">Signal</keyword>
<keyword evidence="8" id="KW-1185">Reference proteome</keyword>
<accession>H9GTP1</accession>
<reference evidence="7" key="3">
    <citation type="submission" date="2025-09" db="UniProtKB">
        <authorList>
            <consortium name="Ensembl"/>
        </authorList>
    </citation>
    <scope>IDENTIFICATION</scope>
</reference>
<dbReference type="PANTHER" id="PTHR19441:SF95">
    <property type="entry name" value="PERLWAPIN ISOFORM X1"/>
    <property type="match status" value="1"/>
</dbReference>
<dbReference type="eggNOG" id="ENOG502S9BM">
    <property type="taxonomic scope" value="Eukaryota"/>
</dbReference>
<dbReference type="GO" id="GO:0005576">
    <property type="term" value="C:extracellular region"/>
    <property type="evidence" value="ECO:0007669"/>
    <property type="project" value="InterPro"/>
</dbReference>
<dbReference type="SMART" id="SM00217">
    <property type="entry name" value="WAP"/>
    <property type="match status" value="2"/>
</dbReference>
<evidence type="ECO:0000313" key="8">
    <source>
        <dbReference type="Proteomes" id="UP000001646"/>
    </source>
</evidence>
<reference evidence="7" key="1">
    <citation type="submission" date="2009-12" db="EMBL/GenBank/DDBJ databases">
        <title>The Genome Sequence of Anolis carolinensis (Green Anole Lizard).</title>
        <authorList>
            <consortium name="The Genome Sequencing Platform"/>
            <person name="Di Palma F."/>
            <person name="Alfoldi J."/>
            <person name="Heiman D."/>
            <person name="Young S."/>
            <person name="Grabherr M."/>
            <person name="Johnson J."/>
            <person name="Lander E.S."/>
            <person name="Lindblad-Toh K."/>
        </authorList>
    </citation>
    <scope>NUCLEOTIDE SEQUENCE [LARGE SCALE GENOMIC DNA]</scope>
    <source>
        <strain evidence="7">JBL SC #1</strain>
    </source>
</reference>
<dbReference type="PRINTS" id="PR00003">
    <property type="entry name" value="4DISULPHCORE"/>
</dbReference>
<sequence>MHWINFLRPTLQNDPDVEIRPECGENDGSWRCGRLLAEEWKLLGLLEWEVSQLFSLPEKPGICPRTPPGTIPEKCEKRCKEDVHCPGPQKCCSWGCVRICRYPIKGETISLCWGLFISRPWGSSALRVLCVWFLSFLEKPGKCPVPRPNLSLACEHFCSSDSECPGAKKCCYQSCKKACYDPVFGECISLGVESLESSHKKTHHGL</sequence>
<dbReference type="GO" id="GO:0030414">
    <property type="term" value="F:peptidase inhibitor activity"/>
    <property type="evidence" value="ECO:0007669"/>
    <property type="project" value="InterPro"/>
</dbReference>
<dbReference type="HOGENOM" id="CLU_105901_0_1_1"/>
<dbReference type="CDD" id="cd00199">
    <property type="entry name" value="WAP"/>
    <property type="match status" value="1"/>
</dbReference>
<comment type="function">
    <text evidence="1">Damages membranes of susceptible bacteria. Has no hemolytic activity. Not toxic to mice. Does not inhibit the proteinases elastase and cathepsin G.</text>
</comment>
<evidence type="ECO:0000256" key="4">
    <source>
        <dbReference type="ARBA" id="ARBA00023022"/>
    </source>
</evidence>
<keyword evidence="4" id="KW-0044">Antibiotic</keyword>
<evidence type="ECO:0000313" key="7">
    <source>
        <dbReference type="Ensembl" id="ENSACAP00000020221.2"/>
    </source>
</evidence>
<dbReference type="AlphaFoldDB" id="H9GTP1"/>
<dbReference type="FunFam" id="4.10.75.10:FF:000001">
    <property type="entry name" value="Anosmin 1"/>
    <property type="match status" value="1"/>
</dbReference>
<comment type="similarity">
    <text evidence="5">Belongs to the venom waprin family.</text>
</comment>
<dbReference type="Pfam" id="PF00095">
    <property type="entry name" value="WAP"/>
    <property type="match status" value="2"/>
</dbReference>
<dbReference type="PANTHER" id="PTHR19441">
    <property type="entry name" value="WHEY ACDIC PROTEIN WAP"/>
    <property type="match status" value="1"/>
</dbReference>
<dbReference type="Proteomes" id="UP000001646">
    <property type="component" value="Unplaced"/>
</dbReference>
<organism evidence="7 8">
    <name type="scientific">Anolis carolinensis</name>
    <name type="common">Green anole</name>
    <name type="synonym">American chameleon</name>
    <dbReference type="NCBI Taxonomy" id="28377"/>
    <lineage>
        <taxon>Eukaryota</taxon>
        <taxon>Metazoa</taxon>
        <taxon>Chordata</taxon>
        <taxon>Craniata</taxon>
        <taxon>Vertebrata</taxon>
        <taxon>Euteleostomi</taxon>
        <taxon>Lepidosauria</taxon>
        <taxon>Squamata</taxon>
        <taxon>Bifurcata</taxon>
        <taxon>Unidentata</taxon>
        <taxon>Episquamata</taxon>
        <taxon>Toxicofera</taxon>
        <taxon>Iguania</taxon>
        <taxon>Dactyloidae</taxon>
        <taxon>Anolis</taxon>
    </lineage>
</organism>
<proteinExistence type="inferred from homology"/>
<evidence type="ECO:0000259" key="6">
    <source>
        <dbReference type="PROSITE" id="PS51390"/>
    </source>
</evidence>
<dbReference type="SUPFAM" id="SSF57256">
    <property type="entry name" value="Elafin-like"/>
    <property type="match status" value="2"/>
</dbReference>
<dbReference type="Ensembl" id="ENSACAT00000026190.2">
    <property type="protein sequence ID" value="ENSACAP00000020221.2"/>
    <property type="gene ID" value="ENSACAG00000006260.4"/>
</dbReference>
<dbReference type="GO" id="GO:0042742">
    <property type="term" value="P:defense response to bacterium"/>
    <property type="evidence" value="ECO:0007669"/>
    <property type="project" value="UniProtKB-KW"/>
</dbReference>
<evidence type="ECO:0000256" key="1">
    <source>
        <dbReference type="ARBA" id="ARBA00002473"/>
    </source>
</evidence>
<dbReference type="InParanoid" id="H9GTP1"/>
<feature type="domain" description="WAP" evidence="6">
    <location>
        <begin position="136"/>
        <end position="183"/>
    </location>
</feature>
<dbReference type="Gene3D" id="4.10.75.10">
    <property type="entry name" value="Elafin-like"/>
    <property type="match status" value="2"/>
</dbReference>
<feature type="domain" description="WAP" evidence="6">
    <location>
        <begin position="56"/>
        <end position="104"/>
    </location>
</feature>
<evidence type="ECO:0000256" key="2">
    <source>
        <dbReference type="ARBA" id="ARBA00022529"/>
    </source>
</evidence>
<keyword evidence="2" id="KW-0929">Antimicrobial</keyword>
<dbReference type="PROSITE" id="PS51390">
    <property type="entry name" value="WAP"/>
    <property type="match status" value="2"/>
</dbReference>